<protein>
    <submittedName>
        <fullName evidence="1 3">Uncharacterized protein</fullName>
    </submittedName>
</protein>
<dbReference type="RefSeq" id="XP_024498476.1">
    <property type="nucleotide sequence ID" value="XM_024645696.1"/>
</dbReference>
<reference evidence="3" key="3">
    <citation type="submission" date="2020-12" db="UniProtKB">
        <authorList>
            <consortium name="WormBaseParasite"/>
        </authorList>
    </citation>
    <scope>IDENTIFICATION</scope>
</reference>
<keyword evidence="2" id="KW-1185">Reference proteome</keyword>
<sequence>MFPEQQFLEKYYTTETFLKVCYAVSVDMPDIDKKNKILFEKISECFYQCREKKINFDATVVLKDCKDGISYLLFSKKVSSSVKSYLLNIIFESLLMTKRQNRVYECTSITLFEGFINCIFKDKIFLNNISDFTILNNTEITNISDDEFLLKCYIAIIGTFFKKNRNVFSFKYKNSTFFDVLKFYVNNFERFVAALINYEYDSIDGNTTINSIIDYDINFKEKNINTNEGQLENENINYEHINIMNKRKSVILELYAEYIAIVNEILDDFLVRYLTSDHSEYIVKIGLLYKFFDKLTNLGKIVRKYNETSKKEKNLITITNIKKIIFSAIKVSSAFMSKFSITLEFDDFNEMTRLWYDFFSNDITKNNFNLESLIKNEKSLLKCAFFNESIVEVSSRFLPVRRLMEKKPPIEILSSKDEDFSKEMETESKNVLAIKKYLFDLKEWQENEMNKIDEISKNEFYLNTIIYDGKCSIWEEK</sequence>
<evidence type="ECO:0000313" key="3">
    <source>
        <dbReference type="WBParaSite" id="SRAE_X000101600.1"/>
    </source>
</evidence>
<dbReference type="GeneID" id="36384073"/>
<dbReference type="CTD" id="36384073"/>
<accession>A0A090KTU7</accession>
<evidence type="ECO:0000313" key="4">
    <source>
        <dbReference type="WormBase" id="SRAE_X000101600"/>
    </source>
</evidence>
<dbReference type="WBParaSite" id="SRAE_X000101600.1">
    <property type="protein sequence ID" value="SRAE_X000101600.1"/>
    <property type="gene ID" value="WBGene00266579"/>
</dbReference>
<evidence type="ECO:0000313" key="1">
    <source>
        <dbReference type="EMBL" id="CEF59265.1"/>
    </source>
</evidence>
<dbReference type="EMBL" id="LN609396">
    <property type="protein sequence ID" value="CEF59265.1"/>
    <property type="molecule type" value="Genomic_DNA"/>
</dbReference>
<evidence type="ECO:0000313" key="2">
    <source>
        <dbReference type="Proteomes" id="UP000035682"/>
    </source>
</evidence>
<dbReference type="WormBase" id="SRAE_X000101600">
    <property type="protein sequence ID" value="SRP07330"/>
    <property type="gene ID" value="WBGene00266579"/>
</dbReference>
<gene>
    <name evidence="1 3 4" type="ORF">SRAE_X000101600</name>
</gene>
<organism evidence="1">
    <name type="scientific">Strongyloides ratti</name>
    <name type="common">Parasitic roundworm</name>
    <dbReference type="NCBI Taxonomy" id="34506"/>
    <lineage>
        <taxon>Eukaryota</taxon>
        <taxon>Metazoa</taxon>
        <taxon>Ecdysozoa</taxon>
        <taxon>Nematoda</taxon>
        <taxon>Chromadorea</taxon>
        <taxon>Rhabditida</taxon>
        <taxon>Tylenchina</taxon>
        <taxon>Panagrolaimomorpha</taxon>
        <taxon>Strongyloidoidea</taxon>
        <taxon>Strongyloididae</taxon>
        <taxon>Strongyloides</taxon>
    </lineage>
</organism>
<reference evidence="2" key="1">
    <citation type="submission" date="2014-09" db="EMBL/GenBank/DDBJ databases">
        <authorList>
            <person name="Martin A.A."/>
        </authorList>
    </citation>
    <scope>NUCLEOTIDE SEQUENCE</scope>
    <source>
        <strain evidence="2">ED321</strain>
    </source>
</reference>
<dbReference type="Proteomes" id="UP000035682">
    <property type="component" value="Unplaced"/>
</dbReference>
<reference evidence="1" key="2">
    <citation type="submission" date="2014-09" db="EMBL/GenBank/DDBJ databases">
        <authorList>
            <person name="Aslett A.Martin."/>
        </authorList>
    </citation>
    <scope>NUCLEOTIDE SEQUENCE</scope>
    <source>
        <strain evidence="1">ED321 Heterogonic</strain>
    </source>
</reference>
<dbReference type="AlphaFoldDB" id="A0A090KTU7"/>
<proteinExistence type="predicted"/>
<name>A0A090KTU7_STRRB</name>